<feature type="non-terminal residue" evidence="2">
    <location>
        <position position="301"/>
    </location>
</feature>
<feature type="compositionally biased region" description="Basic and acidic residues" evidence="1">
    <location>
        <begin position="193"/>
        <end position="205"/>
    </location>
</feature>
<dbReference type="Proteomes" id="UP000553632">
    <property type="component" value="Unassembled WGS sequence"/>
</dbReference>
<keyword evidence="3" id="KW-1185">Reference proteome</keyword>
<evidence type="ECO:0000256" key="1">
    <source>
        <dbReference type="SAM" id="MobiDB-lite"/>
    </source>
</evidence>
<dbReference type="AlphaFoldDB" id="A0A7J6PSF5"/>
<reference evidence="2 3" key="1">
    <citation type="submission" date="2020-04" db="EMBL/GenBank/DDBJ databases">
        <title>Perkinsus olseni comparative genomics.</title>
        <authorList>
            <person name="Bogema D.R."/>
        </authorList>
    </citation>
    <scope>NUCLEOTIDE SEQUENCE [LARGE SCALE GENOMIC DNA]</scope>
    <source>
        <strain evidence="2 3">ATCC PRA-207</strain>
    </source>
</reference>
<feature type="compositionally biased region" description="Low complexity" evidence="1">
    <location>
        <begin position="247"/>
        <end position="256"/>
    </location>
</feature>
<feature type="compositionally biased region" description="Basic residues" evidence="1">
    <location>
        <begin position="218"/>
        <end position="244"/>
    </location>
</feature>
<comment type="caution">
    <text evidence="2">The sequence shown here is derived from an EMBL/GenBank/DDBJ whole genome shotgun (WGS) entry which is preliminary data.</text>
</comment>
<feature type="region of interest" description="Disordered" evidence="1">
    <location>
        <begin position="193"/>
        <end position="270"/>
    </location>
</feature>
<proteinExistence type="predicted"/>
<protein>
    <submittedName>
        <fullName evidence="2">Uncharacterized protein</fullName>
    </submittedName>
</protein>
<sequence length="301" mass="33434">MKSMMLDQRSWPTDKLAAGLFLICLLVAFDKPYGLALGALKVVTVEQLVKFPWAFRSKSDDFFNRDSEKYLTKSMSDSERPLPSNAAAEYCLQYVRGVRSKSSRVDEETDSMFLGPRQPPKVYSVQEIDIEVKALKIENQIIQSMISRLEIERARALGSSCSGKSMQAAVVAAAARYCDGLHRDCLWPRMGKKTEEGSIAKRKDSAGSSSSVADGEHRHHHHHKDKKEKKEKKKKKRKKEKKEKKAQQLAAAGALGNTTAQSVYSMRSNRIRLKGTGSGDVVMEEAKADFAGSPTSSLSSN</sequence>
<name>A0A7J6PSF5_PEROL</name>
<dbReference type="EMBL" id="JABANO010038464">
    <property type="protein sequence ID" value="KAF4698511.1"/>
    <property type="molecule type" value="Genomic_DNA"/>
</dbReference>
<accession>A0A7J6PSF5</accession>
<evidence type="ECO:0000313" key="2">
    <source>
        <dbReference type="EMBL" id="KAF4698511.1"/>
    </source>
</evidence>
<gene>
    <name evidence="2" type="ORF">FOZ63_026493</name>
</gene>
<organism evidence="2 3">
    <name type="scientific">Perkinsus olseni</name>
    <name type="common">Perkinsus atlanticus</name>
    <dbReference type="NCBI Taxonomy" id="32597"/>
    <lineage>
        <taxon>Eukaryota</taxon>
        <taxon>Sar</taxon>
        <taxon>Alveolata</taxon>
        <taxon>Perkinsozoa</taxon>
        <taxon>Perkinsea</taxon>
        <taxon>Perkinsida</taxon>
        <taxon>Perkinsidae</taxon>
        <taxon>Perkinsus</taxon>
    </lineage>
</organism>
<feature type="compositionally biased region" description="Polar residues" evidence="1">
    <location>
        <begin position="257"/>
        <end position="268"/>
    </location>
</feature>
<evidence type="ECO:0000313" key="3">
    <source>
        <dbReference type="Proteomes" id="UP000553632"/>
    </source>
</evidence>